<accession>A0A2T5IH34</accession>
<keyword evidence="3" id="KW-0732">Signal</keyword>
<reference evidence="4 5" key="1">
    <citation type="submission" date="2018-04" db="EMBL/GenBank/DDBJ databases">
        <title>Active sludge and wastewater microbial communities from Klosterneuburg, Austria.</title>
        <authorList>
            <person name="Wagner M."/>
        </authorList>
    </citation>
    <scope>NUCLEOTIDE SEQUENCE [LARGE SCALE GENOMIC DNA]</scope>
    <source>
        <strain evidence="4 5">Nl12</strain>
    </source>
</reference>
<dbReference type="Pfam" id="PF01382">
    <property type="entry name" value="Avidin"/>
    <property type="match status" value="1"/>
</dbReference>
<dbReference type="PANTHER" id="PTHR34399:SF4">
    <property type="entry name" value="AVD PROTEIN"/>
    <property type="match status" value="1"/>
</dbReference>
<dbReference type="AlphaFoldDB" id="A0A2T5IH34"/>
<evidence type="ECO:0000313" key="5">
    <source>
        <dbReference type="Proteomes" id="UP000244152"/>
    </source>
</evidence>
<dbReference type="EMBL" id="QAOK01000002">
    <property type="protein sequence ID" value="PTQ83140.1"/>
    <property type="molecule type" value="Genomic_DNA"/>
</dbReference>
<comment type="caution">
    <text evidence="4">The sequence shown here is derived from an EMBL/GenBank/DDBJ whole genome shotgun (WGS) entry which is preliminary data.</text>
</comment>
<sequence>MNFLGIWENQHGSILNISHIDPLNGLIEGQYKTAVGKPDASQAYELKGYVRENLIGFTVSYGEIDCICCWVGRLELDNKIHTLWQYVSSKTIRKNPDNNLAEEYPSDLWQAFHVQADIFTRKA</sequence>
<name>A0A2T5IH34_9PROT</name>
<keyword evidence="2" id="KW-0964">Secreted</keyword>
<dbReference type="SUPFAM" id="SSF50876">
    <property type="entry name" value="Avidin/streptavidin"/>
    <property type="match status" value="1"/>
</dbReference>
<dbReference type="PANTHER" id="PTHR34399">
    <property type="entry name" value="AVIDIN-RELATED"/>
    <property type="match status" value="1"/>
</dbReference>
<dbReference type="GO" id="GO:0009374">
    <property type="term" value="F:biotin binding"/>
    <property type="evidence" value="ECO:0007669"/>
    <property type="project" value="InterPro"/>
</dbReference>
<evidence type="ECO:0000256" key="1">
    <source>
        <dbReference type="ARBA" id="ARBA00004613"/>
    </source>
</evidence>
<dbReference type="GO" id="GO:0005576">
    <property type="term" value="C:extracellular region"/>
    <property type="evidence" value="ECO:0007669"/>
    <property type="project" value="UniProtKB-SubCell"/>
</dbReference>
<dbReference type="RefSeq" id="WP_107761193.1">
    <property type="nucleotide sequence ID" value="NZ_QAOK01000002.1"/>
</dbReference>
<evidence type="ECO:0000256" key="2">
    <source>
        <dbReference type="ARBA" id="ARBA00022525"/>
    </source>
</evidence>
<comment type="subcellular location">
    <subcellularLocation>
        <location evidence="1">Secreted</location>
    </subcellularLocation>
</comment>
<dbReference type="InterPro" id="IPR005468">
    <property type="entry name" value="Avidin/str"/>
</dbReference>
<protein>
    <submittedName>
        <fullName evidence="4">Avidin family protein</fullName>
    </submittedName>
</protein>
<dbReference type="Gene3D" id="2.40.128.30">
    <property type="entry name" value="Avidin-like"/>
    <property type="match status" value="1"/>
</dbReference>
<dbReference type="InterPro" id="IPR051764">
    <property type="entry name" value="Avidin/Streptavidin-rel"/>
</dbReference>
<evidence type="ECO:0000313" key="4">
    <source>
        <dbReference type="EMBL" id="PTQ83140.1"/>
    </source>
</evidence>
<evidence type="ECO:0000256" key="3">
    <source>
        <dbReference type="ARBA" id="ARBA00022729"/>
    </source>
</evidence>
<dbReference type="Proteomes" id="UP000244152">
    <property type="component" value="Unassembled WGS sequence"/>
</dbReference>
<dbReference type="InterPro" id="IPR036896">
    <property type="entry name" value="Avidin-like_sf"/>
</dbReference>
<proteinExistence type="predicted"/>
<dbReference type="PROSITE" id="PS51326">
    <property type="entry name" value="AVIDIN_2"/>
    <property type="match status" value="1"/>
</dbReference>
<organism evidence="4 5">
    <name type="scientific">Nitrosospira multiformis</name>
    <dbReference type="NCBI Taxonomy" id="1231"/>
    <lineage>
        <taxon>Bacteria</taxon>
        <taxon>Pseudomonadati</taxon>
        <taxon>Pseudomonadota</taxon>
        <taxon>Betaproteobacteria</taxon>
        <taxon>Nitrosomonadales</taxon>
        <taxon>Nitrosomonadaceae</taxon>
        <taxon>Nitrosospira</taxon>
    </lineage>
</organism>
<gene>
    <name evidence="4" type="ORF">C8R21_102143</name>
</gene>